<dbReference type="InterPro" id="IPR024747">
    <property type="entry name" value="Pyridox_Oxase-rel"/>
</dbReference>
<dbReference type="Proteomes" id="UP000281431">
    <property type="component" value="Unassembled WGS sequence"/>
</dbReference>
<sequence length="163" mass="18425">MTVDELSNYGLEPMDDDEIEQFLSTKSLGVLGLPAAGAPYLLPMSYGFDGESRLYFIYVVGAESRKATLSDRTETASFLVYSAETMFHWQSVLTRGTIRSLSEDERSAVADAETPTWRPELLEAAGELEETRFYELRIEEWSGIRHSIKPPTFAQRKSPERSE</sequence>
<comment type="caution">
    <text evidence="1">The sequence shown here is derived from an EMBL/GenBank/DDBJ whole genome shotgun (WGS) entry which is preliminary data.</text>
</comment>
<protein>
    <submittedName>
        <fullName evidence="1">Pyridoxamine 5'-phosphate oxidase family protein</fullName>
    </submittedName>
</protein>
<dbReference type="Pfam" id="PF12900">
    <property type="entry name" value="Pyridox_ox_2"/>
    <property type="match status" value="1"/>
</dbReference>
<dbReference type="InterPro" id="IPR012349">
    <property type="entry name" value="Split_barrel_FMN-bd"/>
</dbReference>
<dbReference type="OrthoDB" id="953at2157"/>
<dbReference type="AlphaFoldDB" id="A0A3N6MEK3"/>
<dbReference type="SUPFAM" id="SSF50475">
    <property type="entry name" value="FMN-binding split barrel"/>
    <property type="match status" value="1"/>
</dbReference>
<proteinExistence type="predicted"/>
<evidence type="ECO:0000313" key="1">
    <source>
        <dbReference type="EMBL" id="RQH02414.1"/>
    </source>
</evidence>
<keyword evidence="2" id="KW-1185">Reference proteome</keyword>
<reference evidence="1 2" key="1">
    <citation type="submission" date="2018-10" db="EMBL/GenBank/DDBJ databases">
        <title>Natrarchaeobius chitinivorans gen. nov., sp. nov., and Natrarchaeobius haloalkaliphilus sp. nov., alkaliphilic, chitin-utilizing haloarchaea from hypersaline alkaline lakes.</title>
        <authorList>
            <person name="Sorokin D.Y."/>
            <person name="Elcheninov A.G."/>
            <person name="Kostrikina N.A."/>
            <person name="Bale N.J."/>
            <person name="Sinninghe Damste J.S."/>
            <person name="Khijniak T.V."/>
            <person name="Kublanov I.V."/>
            <person name="Toshchakov S.V."/>
        </authorList>
    </citation>
    <scope>NUCLEOTIDE SEQUENCE [LARGE SCALE GENOMIC DNA]</scope>
    <source>
        <strain evidence="1 2">AArcht7</strain>
    </source>
</reference>
<name>A0A3N6MEK3_NATCH</name>
<accession>A0A3N6MEK3</accession>
<evidence type="ECO:0000313" key="2">
    <source>
        <dbReference type="Proteomes" id="UP000281431"/>
    </source>
</evidence>
<gene>
    <name evidence="1" type="ORF">EA472_03675</name>
</gene>
<organism evidence="1 2">
    <name type="scientific">Natrarchaeobius chitinivorans</name>
    <dbReference type="NCBI Taxonomy" id="1679083"/>
    <lineage>
        <taxon>Archaea</taxon>
        <taxon>Methanobacteriati</taxon>
        <taxon>Methanobacteriota</taxon>
        <taxon>Stenosarchaea group</taxon>
        <taxon>Halobacteria</taxon>
        <taxon>Halobacteriales</taxon>
        <taxon>Natrialbaceae</taxon>
        <taxon>Natrarchaeobius</taxon>
    </lineage>
</organism>
<dbReference type="Gene3D" id="2.30.110.10">
    <property type="entry name" value="Electron Transport, Fmn-binding Protein, Chain A"/>
    <property type="match status" value="1"/>
</dbReference>
<dbReference type="EMBL" id="REFZ01000002">
    <property type="protein sequence ID" value="RQH02414.1"/>
    <property type="molecule type" value="Genomic_DNA"/>
</dbReference>